<dbReference type="Pfam" id="PF03995">
    <property type="entry name" value="Inhibitor_I36"/>
    <property type="match status" value="1"/>
</dbReference>
<keyword evidence="1" id="KW-0732">Signal</keyword>
<name>A0A9X2E3U8_9NOCA</name>
<feature type="chain" id="PRO_5040967373" evidence="1">
    <location>
        <begin position="25"/>
        <end position="148"/>
    </location>
</feature>
<organism evidence="2 3">
    <name type="scientific">Nocardia pulmonis</name>
    <dbReference type="NCBI Taxonomy" id="2951408"/>
    <lineage>
        <taxon>Bacteria</taxon>
        <taxon>Bacillati</taxon>
        <taxon>Actinomycetota</taxon>
        <taxon>Actinomycetes</taxon>
        <taxon>Mycobacteriales</taxon>
        <taxon>Nocardiaceae</taxon>
        <taxon>Nocardia</taxon>
    </lineage>
</organism>
<gene>
    <name evidence="2" type="ORF">NDR86_09030</name>
</gene>
<reference evidence="2" key="1">
    <citation type="submission" date="2022-06" db="EMBL/GenBank/DDBJ databases">
        <title>Novel species in genus nocardia.</title>
        <authorList>
            <person name="Li F."/>
        </authorList>
    </citation>
    <scope>NUCLEOTIDE SEQUENCE</scope>
    <source>
        <strain evidence="2">CDC141</strain>
    </source>
</reference>
<comment type="caution">
    <text evidence="2">The sequence shown here is derived from an EMBL/GenBank/DDBJ whole genome shotgun (WGS) entry which is preliminary data.</text>
</comment>
<evidence type="ECO:0000256" key="1">
    <source>
        <dbReference type="SAM" id="SignalP"/>
    </source>
</evidence>
<dbReference type="Gene3D" id="2.60.20.10">
    <property type="entry name" value="Crystallins"/>
    <property type="match status" value="1"/>
</dbReference>
<dbReference type="AlphaFoldDB" id="A0A9X2E3U8"/>
<evidence type="ECO:0000313" key="2">
    <source>
        <dbReference type="EMBL" id="MCM6773612.1"/>
    </source>
</evidence>
<accession>A0A9X2E3U8</accession>
<feature type="signal peptide" evidence="1">
    <location>
        <begin position="1"/>
        <end position="24"/>
    </location>
</feature>
<dbReference type="EMBL" id="JAMRXG010000003">
    <property type="protein sequence ID" value="MCM6773612.1"/>
    <property type="molecule type" value="Genomic_DNA"/>
</dbReference>
<dbReference type="Proteomes" id="UP001139157">
    <property type="component" value="Unassembled WGS sequence"/>
</dbReference>
<evidence type="ECO:0000313" key="3">
    <source>
        <dbReference type="Proteomes" id="UP001139157"/>
    </source>
</evidence>
<sequence length="148" mass="16370">MQKMIVVAAAMFVGVGLVPSVAQADDGGRVAAQPTGTPEVLADGRLSWHNGDVQLVPETAAAWSCDNGYLCLYDNRGGEGRRLQFRDHYCQNLSDYNFNDKAESYWNRNNSGFFWYEHTGCRQPRKWISAGARNGDMGGDRNKMSSIG</sequence>
<proteinExistence type="predicted"/>
<keyword evidence="3" id="KW-1185">Reference proteome</keyword>
<protein>
    <submittedName>
        <fullName evidence="2">Peptidase inhibitor family I36 protein</fullName>
    </submittedName>
</protein>
<dbReference type="RefSeq" id="WP_251910677.1">
    <property type="nucleotide sequence ID" value="NZ_JAMRXG010000003.1"/>
</dbReference>